<gene>
    <name evidence="4" type="primary">mltB</name>
    <name evidence="4" type="ORF">SM757_03350</name>
</gene>
<dbReference type="PANTHER" id="PTHR30163:SF9">
    <property type="entry name" value="MEMBRANE-BOUND LYTIC MUREIN TRANSGLYCOSYLASE B"/>
    <property type="match status" value="1"/>
</dbReference>
<dbReference type="InterPro" id="IPR043426">
    <property type="entry name" value="MltB-like"/>
</dbReference>
<name>A0ABU5I9K4_9BURK</name>
<dbReference type="SUPFAM" id="SSF53955">
    <property type="entry name" value="Lysozyme-like"/>
    <property type="match status" value="1"/>
</dbReference>
<comment type="caution">
    <text evidence="4">The sequence shown here is derived from an EMBL/GenBank/DDBJ whole genome shotgun (WGS) entry which is preliminary data.</text>
</comment>
<feature type="domain" description="Transglycosylase SLT" evidence="3">
    <location>
        <begin position="63"/>
        <end position="362"/>
    </location>
</feature>
<evidence type="ECO:0000256" key="2">
    <source>
        <dbReference type="SAM" id="SignalP"/>
    </source>
</evidence>
<feature type="signal peptide" evidence="2">
    <location>
        <begin position="1"/>
        <end position="25"/>
    </location>
</feature>
<keyword evidence="5" id="KW-1185">Reference proteome</keyword>
<sequence>MPCRLPLRAALAAAALSFALLPVHATAPHHASKAKATAKKTSTAARTARSDSDPDVVTYGRREDVMRFGADMAERFELDPEWVQRQLQQARYLPSVAKLIMPPPVSTAKNWAAYRARFVEPQRVAAGRRFWEENERWLALAEERWGVPAALVVGIIGVETYYGRNMGSFRVLDALATLSFDFPSGRSDRSGFFRDELAQLLVWAKREGMEATGVRGSYAGAVGLPQFMPSNINKLAVDFDGNGHVDLMGSAADAIGSVANYLASHGWQPGLPTHFSVAPPTDPAQRAVLLAPDILPSFTPAQFAEHGAALERTAQELDGPLALVQLFNGDGEPSYVAGTRNFYAVTRYNWSSYYALAVIELGAAVAAAR</sequence>
<evidence type="ECO:0000313" key="4">
    <source>
        <dbReference type="EMBL" id="MDZ5455602.1"/>
    </source>
</evidence>
<dbReference type="Pfam" id="PF13406">
    <property type="entry name" value="SLT_2"/>
    <property type="match status" value="1"/>
</dbReference>
<feature type="chain" id="PRO_5046040570" evidence="2">
    <location>
        <begin position="26"/>
        <end position="369"/>
    </location>
</feature>
<evidence type="ECO:0000256" key="1">
    <source>
        <dbReference type="SAM" id="MobiDB-lite"/>
    </source>
</evidence>
<organism evidence="4 5">
    <name type="scientific">Azohydromonas lata</name>
    <dbReference type="NCBI Taxonomy" id="45677"/>
    <lineage>
        <taxon>Bacteria</taxon>
        <taxon>Pseudomonadati</taxon>
        <taxon>Pseudomonadota</taxon>
        <taxon>Betaproteobacteria</taxon>
        <taxon>Burkholderiales</taxon>
        <taxon>Sphaerotilaceae</taxon>
        <taxon>Azohydromonas</taxon>
    </lineage>
</organism>
<accession>A0ABU5I9K4</accession>
<dbReference type="InterPro" id="IPR031304">
    <property type="entry name" value="SLT_2"/>
</dbReference>
<dbReference type="EMBL" id="JAXOJX010000002">
    <property type="protein sequence ID" value="MDZ5455602.1"/>
    <property type="molecule type" value="Genomic_DNA"/>
</dbReference>
<reference evidence="4 5" key="1">
    <citation type="submission" date="2023-11" db="EMBL/GenBank/DDBJ databases">
        <title>Draft genome of Azohydromonas lata strain H1 (DSM1123), a polyhydroxyalkanoate producer.</title>
        <authorList>
            <person name="Traversa D."/>
            <person name="D'Addabbo P."/>
            <person name="Pazzani C."/>
            <person name="Manzari C."/>
            <person name="Chiara M."/>
            <person name="Scrascia M."/>
        </authorList>
    </citation>
    <scope>NUCLEOTIDE SEQUENCE [LARGE SCALE GENOMIC DNA]</scope>
    <source>
        <strain evidence="4 5">H1</strain>
    </source>
</reference>
<dbReference type="Gene3D" id="1.10.530.10">
    <property type="match status" value="1"/>
</dbReference>
<feature type="region of interest" description="Disordered" evidence="1">
    <location>
        <begin position="29"/>
        <end position="56"/>
    </location>
</feature>
<dbReference type="PANTHER" id="PTHR30163">
    <property type="entry name" value="MEMBRANE-BOUND LYTIC MUREIN TRANSGLYCOSYLASE B"/>
    <property type="match status" value="1"/>
</dbReference>
<evidence type="ECO:0000313" key="5">
    <source>
        <dbReference type="Proteomes" id="UP001293718"/>
    </source>
</evidence>
<keyword evidence="2" id="KW-0732">Signal</keyword>
<dbReference type="InterPro" id="IPR011757">
    <property type="entry name" value="Lytic_transglycosylase_MltB"/>
</dbReference>
<dbReference type="RefSeq" id="WP_322464353.1">
    <property type="nucleotide sequence ID" value="NZ_JAXOJX010000002.1"/>
</dbReference>
<proteinExistence type="predicted"/>
<evidence type="ECO:0000259" key="3">
    <source>
        <dbReference type="Pfam" id="PF13406"/>
    </source>
</evidence>
<dbReference type="NCBIfam" id="TIGR02282">
    <property type="entry name" value="MltB"/>
    <property type="match status" value="1"/>
</dbReference>
<protein>
    <submittedName>
        <fullName evidence="4">Lytic murein transglycosylase B</fullName>
    </submittedName>
</protein>
<dbReference type="Gene3D" id="1.10.8.350">
    <property type="entry name" value="Bacterial muramidase"/>
    <property type="match status" value="1"/>
</dbReference>
<dbReference type="Proteomes" id="UP001293718">
    <property type="component" value="Unassembled WGS sequence"/>
</dbReference>
<dbReference type="CDD" id="cd13399">
    <property type="entry name" value="Slt35-like"/>
    <property type="match status" value="1"/>
</dbReference>
<dbReference type="InterPro" id="IPR023346">
    <property type="entry name" value="Lysozyme-like_dom_sf"/>
</dbReference>